<dbReference type="InterPro" id="IPR036645">
    <property type="entry name" value="Elafin-like_sf"/>
</dbReference>
<evidence type="ECO:0000259" key="1">
    <source>
        <dbReference type="PROSITE" id="PS51390"/>
    </source>
</evidence>
<dbReference type="PRINTS" id="PR00003">
    <property type="entry name" value="4DISULPHCORE"/>
</dbReference>
<evidence type="ECO:0000313" key="3">
    <source>
        <dbReference type="Proteomes" id="UP000005447"/>
    </source>
</evidence>
<reference evidence="2" key="3">
    <citation type="submission" date="2025-09" db="UniProtKB">
        <authorList>
            <consortium name="Ensembl"/>
        </authorList>
    </citation>
    <scope>IDENTIFICATION</scope>
    <source>
        <strain evidence="2">2N</strain>
    </source>
</reference>
<dbReference type="OMA" id="MACAWTH"/>
<dbReference type="GO" id="GO:0030414">
    <property type="term" value="F:peptidase inhibitor activity"/>
    <property type="evidence" value="ECO:0007669"/>
    <property type="project" value="InterPro"/>
</dbReference>
<dbReference type="GO" id="GO:0005576">
    <property type="term" value="C:extracellular region"/>
    <property type="evidence" value="ECO:0007669"/>
    <property type="project" value="InterPro"/>
</dbReference>
<dbReference type="Pfam" id="PF00095">
    <property type="entry name" value="WAP"/>
    <property type="match status" value="1"/>
</dbReference>
<reference evidence="2" key="2">
    <citation type="submission" date="2025-08" db="UniProtKB">
        <authorList>
            <consortium name="Ensembl"/>
        </authorList>
    </citation>
    <scope>IDENTIFICATION</scope>
    <source>
        <strain evidence="2">2N</strain>
    </source>
</reference>
<dbReference type="STRING" id="10141.ENSCPOP00000026394"/>
<dbReference type="Bgee" id="ENSCPOG00000035230">
    <property type="expression patterns" value="Expressed in zone of skin and 5 other cell types or tissues"/>
</dbReference>
<dbReference type="SMART" id="SM00217">
    <property type="entry name" value="WAP"/>
    <property type="match status" value="1"/>
</dbReference>
<sequence>MACAWTHNQSWKRKLGACPKLPKGNTGFCVETCSGDYSCPGGMKCCRNDCGRVCKPSVFRNSNSDSHMKHG</sequence>
<dbReference type="EMBL" id="AAKN02033101">
    <property type="status" value="NOT_ANNOTATED_CDS"/>
    <property type="molecule type" value="Genomic_DNA"/>
</dbReference>
<feature type="domain" description="WAP" evidence="1">
    <location>
        <begin position="11"/>
        <end position="58"/>
    </location>
</feature>
<protein>
    <recommendedName>
        <fullName evidence="1">WAP domain-containing protein</fullName>
    </recommendedName>
</protein>
<dbReference type="CDD" id="cd00199">
    <property type="entry name" value="WAP"/>
    <property type="match status" value="1"/>
</dbReference>
<reference evidence="3" key="1">
    <citation type="journal article" date="2011" name="Nature">
        <title>A high-resolution map of human evolutionary constraint using 29 mammals.</title>
        <authorList>
            <person name="Lindblad-Toh K."/>
            <person name="Garber M."/>
            <person name="Zuk O."/>
            <person name="Lin M.F."/>
            <person name="Parker B.J."/>
            <person name="Washietl S."/>
            <person name="Kheradpour P."/>
            <person name="Ernst J."/>
            <person name="Jordan G."/>
            <person name="Mauceli E."/>
            <person name="Ward L.D."/>
            <person name="Lowe C.B."/>
            <person name="Holloway A.K."/>
            <person name="Clamp M."/>
            <person name="Gnerre S."/>
            <person name="Alfoldi J."/>
            <person name="Beal K."/>
            <person name="Chang J."/>
            <person name="Clawson H."/>
            <person name="Cuff J."/>
            <person name="Di Palma F."/>
            <person name="Fitzgerald S."/>
            <person name="Flicek P."/>
            <person name="Guttman M."/>
            <person name="Hubisz M.J."/>
            <person name="Jaffe D.B."/>
            <person name="Jungreis I."/>
            <person name="Kent W.J."/>
            <person name="Kostka D."/>
            <person name="Lara M."/>
            <person name="Martins A.L."/>
            <person name="Massingham T."/>
            <person name="Moltke I."/>
            <person name="Raney B.J."/>
            <person name="Rasmussen M.D."/>
            <person name="Robinson J."/>
            <person name="Stark A."/>
            <person name="Vilella A.J."/>
            <person name="Wen J."/>
            <person name="Xie X."/>
            <person name="Zody M.C."/>
            <person name="Baldwin J."/>
            <person name="Bloom T."/>
            <person name="Chin C.W."/>
            <person name="Heiman D."/>
            <person name="Nicol R."/>
            <person name="Nusbaum C."/>
            <person name="Young S."/>
            <person name="Wilkinson J."/>
            <person name="Worley K.C."/>
            <person name="Kovar C.L."/>
            <person name="Muzny D.M."/>
            <person name="Gibbs R.A."/>
            <person name="Cree A."/>
            <person name="Dihn H.H."/>
            <person name="Fowler G."/>
            <person name="Jhangiani S."/>
            <person name="Joshi V."/>
            <person name="Lee S."/>
            <person name="Lewis L.R."/>
            <person name="Nazareth L.V."/>
            <person name="Okwuonu G."/>
            <person name="Santibanez J."/>
            <person name="Warren W.C."/>
            <person name="Mardis E.R."/>
            <person name="Weinstock G.M."/>
            <person name="Wilson R.K."/>
            <person name="Delehaunty K."/>
            <person name="Dooling D."/>
            <person name="Fronik C."/>
            <person name="Fulton L."/>
            <person name="Fulton B."/>
            <person name="Graves T."/>
            <person name="Minx P."/>
            <person name="Sodergren E."/>
            <person name="Birney E."/>
            <person name="Margulies E.H."/>
            <person name="Herrero J."/>
            <person name="Green E.D."/>
            <person name="Haussler D."/>
            <person name="Siepel A."/>
            <person name="Goldman N."/>
            <person name="Pollard K.S."/>
            <person name="Pedersen J.S."/>
            <person name="Lander E.S."/>
            <person name="Kellis M."/>
        </authorList>
    </citation>
    <scope>NUCLEOTIDE SEQUENCE [LARGE SCALE GENOMIC DNA]</scope>
    <source>
        <strain evidence="3">2N</strain>
    </source>
</reference>
<dbReference type="GeneTree" id="ENSGT00940000166945"/>
<dbReference type="PROSITE" id="PS51390">
    <property type="entry name" value="WAP"/>
    <property type="match status" value="1"/>
</dbReference>
<name>A0A286XM70_CAVPO</name>
<proteinExistence type="predicted"/>
<dbReference type="FunCoup" id="A0A286XM70">
    <property type="interactions" value="1"/>
</dbReference>
<gene>
    <name evidence="2" type="primary">LOC106027642</name>
</gene>
<keyword evidence="3" id="KW-1185">Reference proteome</keyword>
<dbReference type="InParanoid" id="A0A286XM70"/>
<dbReference type="Ensembl" id="ENSCPOT00000046529.1">
    <property type="protein sequence ID" value="ENSCPOP00000026394.1"/>
    <property type="gene ID" value="ENSCPOG00000035230.1"/>
</dbReference>
<organism evidence="2 3">
    <name type="scientific">Cavia porcellus</name>
    <name type="common">Guinea pig</name>
    <dbReference type="NCBI Taxonomy" id="10141"/>
    <lineage>
        <taxon>Eukaryota</taxon>
        <taxon>Metazoa</taxon>
        <taxon>Chordata</taxon>
        <taxon>Craniata</taxon>
        <taxon>Vertebrata</taxon>
        <taxon>Euteleostomi</taxon>
        <taxon>Mammalia</taxon>
        <taxon>Eutheria</taxon>
        <taxon>Euarchontoglires</taxon>
        <taxon>Glires</taxon>
        <taxon>Rodentia</taxon>
        <taxon>Hystricomorpha</taxon>
        <taxon>Caviidae</taxon>
        <taxon>Cavia</taxon>
    </lineage>
</organism>
<dbReference type="SUPFAM" id="SSF57256">
    <property type="entry name" value="Elafin-like"/>
    <property type="match status" value="1"/>
</dbReference>
<evidence type="ECO:0000313" key="2">
    <source>
        <dbReference type="Ensembl" id="ENSCPOP00000026394.1"/>
    </source>
</evidence>
<accession>A0A286XM70</accession>
<dbReference type="Proteomes" id="UP000005447">
    <property type="component" value="Unassembled WGS sequence"/>
</dbReference>
<dbReference type="AlphaFoldDB" id="A0A286XM70"/>
<dbReference type="Gene3D" id="4.10.75.10">
    <property type="entry name" value="Elafin-like"/>
    <property type="match status" value="1"/>
</dbReference>
<dbReference type="VEuPathDB" id="HostDB:ENSCPOG00000035230"/>
<dbReference type="InterPro" id="IPR008197">
    <property type="entry name" value="WAP_dom"/>
</dbReference>